<dbReference type="OrthoDB" id="10261439at2759"/>
<dbReference type="Pfam" id="PF14806">
    <property type="entry name" value="Coatomer_b_Cpla"/>
    <property type="match status" value="1"/>
</dbReference>
<dbReference type="FunFam" id="1.25.10.10:FF:000166">
    <property type="entry name" value="Coatomer subunit beta"/>
    <property type="match status" value="1"/>
</dbReference>
<dbReference type="AlphaFoldDB" id="A0A803M9R3"/>
<evidence type="ECO:0000256" key="11">
    <source>
        <dbReference type="ARBA" id="ARBA00025536"/>
    </source>
</evidence>
<evidence type="ECO:0000256" key="7">
    <source>
        <dbReference type="ARBA" id="ARBA00022927"/>
    </source>
</evidence>
<dbReference type="InterPro" id="IPR011989">
    <property type="entry name" value="ARM-like"/>
</dbReference>
<evidence type="ECO:0000259" key="14">
    <source>
        <dbReference type="Pfam" id="PF07718"/>
    </source>
</evidence>
<evidence type="ECO:0000313" key="17">
    <source>
        <dbReference type="Proteomes" id="UP000596660"/>
    </source>
</evidence>
<keyword evidence="6 12" id="KW-0931">ER-Golgi transport</keyword>
<feature type="domain" description="Coatomer beta subunit appendage platform" evidence="15">
    <location>
        <begin position="814"/>
        <end position="941"/>
    </location>
</feature>
<dbReference type="EnsemblPlants" id="AUR62025639-RA">
    <property type="protein sequence ID" value="AUR62025639-RA:cds"/>
    <property type="gene ID" value="AUR62025639"/>
</dbReference>
<dbReference type="PANTHER" id="PTHR10635:SF0">
    <property type="entry name" value="COATOMER SUBUNIT BETA"/>
    <property type="match status" value="1"/>
</dbReference>
<evidence type="ECO:0000256" key="9">
    <source>
        <dbReference type="ARBA" id="ARBA00023136"/>
    </source>
</evidence>
<evidence type="ECO:0000256" key="3">
    <source>
        <dbReference type="ARBA" id="ARBA00022448"/>
    </source>
</evidence>
<feature type="domain" description="Clathrin/coatomer adaptor adaptin-like N-terminal" evidence="13">
    <location>
        <begin position="21"/>
        <end position="473"/>
    </location>
</feature>
<evidence type="ECO:0000256" key="4">
    <source>
        <dbReference type="ARBA" id="ARBA00022490"/>
    </source>
</evidence>
<dbReference type="Pfam" id="PF07718">
    <property type="entry name" value="Coatamer_beta_C"/>
    <property type="match status" value="1"/>
</dbReference>
<dbReference type="GO" id="GO:0006888">
    <property type="term" value="P:endoplasmic reticulum to Golgi vesicle-mediated transport"/>
    <property type="evidence" value="ECO:0007669"/>
    <property type="project" value="TreeGrafter"/>
</dbReference>
<dbReference type="InterPro" id="IPR029446">
    <property type="entry name" value="COPB1_appendage_platform_dom"/>
</dbReference>
<protein>
    <recommendedName>
        <fullName evidence="12">Coatomer subunit beta</fullName>
    </recommendedName>
    <alternativeName>
        <fullName evidence="12">Beta-coat protein</fullName>
    </alternativeName>
</protein>
<gene>
    <name evidence="16" type="primary">LOC110726727</name>
</gene>
<keyword evidence="7 12" id="KW-0653">Protein transport</keyword>
<dbReference type="RefSeq" id="XP_021761899.1">
    <property type="nucleotide sequence ID" value="XM_021906207.1"/>
</dbReference>
<comment type="subunit">
    <text evidence="2 12">Oligomeric complex that consists of at least the alpha, beta, beta', gamma, delta, epsilon and zeta subunits.</text>
</comment>
<organism evidence="16 17">
    <name type="scientific">Chenopodium quinoa</name>
    <name type="common">Quinoa</name>
    <dbReference type="NCBI Taxonomy" id="63459"/>
    <lineage>
        <taxon>Eukaryota</taxon>
        <taxon>Viridiplantae</taxon>
        <taxon>Streptophyta</taxon>
        <taxon>Embryophyta</taxon>
        <taxon>Tracheophyta</taxon>
        <taxon>Spermatophyta</taxon>
        <taxon>Magnoliopsida</taxon>
        <taxon>eudicotyledons</taxon>
        <taxon>Gunneridae</taxon>
        <taxon>Pentapetalae</taxon>
        <taxon>Caryophyllales</taxon>
        <taxon>Chenopodiaceae</taxon>
        <taxon>Chenopodioideae</taxon>
        <taxon>Atripliceae</taxon>
        <taxon>Chenopodium</taxon>
    </lineage>
</organism>
<keyword evidence="5" id="KW-0677">Repeat</keyword>
<evidence type="ECO:0000259" key="13">
    <source>
        <dbReference type="Pfam" id="PF01602"/>
    </source>
</evidence>
<dbReference type="SMR" id="A0A803M9R3"/>
<dbReference type="Pfam" id="PF01602">
    <property type="entry name" value="Adaptin_N"/>
    <property type="match status" value="1"/>
</dbReference>
<dbReference type="Gene3D" id="1.25.10.10">
    <property type="entry name" value="Leucine-rich Repeat Variant"/>
    <property type="match status" value="1"/>
</dbReference>
<dbReference type="GO" id="GO:0000139">
    <property type="term" value="C:Golgi membrane"/>
    <property type="evidence" value="ECO:0007669"/>
    <property type="project" value="UniProtKB-SubCell"/>
</dbReference>
<comment type="function">
    <text evidence="11 12">The coatomer is a cytosolic protein complex that binds to dilysine motifs and reversibly associates with Golgi non-clathrin-coated vesicles, which further mediate biosynthetic protein transport from the ER, via the Golgi up to the trans Golgi network. Coatomer complex is required for budding from Golgi membranes, and is essential for the retrograde Golgi-to-ER transport of dilysine-tagged proteins.</text>
</comment>
<keyword evidence="17" id="KW-1185">Reference proteome</keyword>
<evidence type="ECO:0000256" key="6">
    <source>
        <dbReference type="ARBA" id="ARBA00022892"/>
    </source>
</evidence>
<reference evidence="16" key="2">
    <citation type="submission" date="2021-03" db="UniProtKB">
        <authorList>
            <consortium name="EnsemblPlants"/>
        </authorList>
    </citation>
    <scope>IDENTIFICATION</scope>
</reference>
<evidence type="ECO:0000313" key="16">
    <source>
        <dbReference type="EnsemblPlants" id="AUR62025639-RA:cds"/>
    </source>
</evidence>
<dbReference type="InterPro" id="IPR016024">
    <property type="entry name" value="ARM-type_fold"/>
</dbReference>
<dbReference type="OMA" id="KDVMVDM"/>
<dbReference type="SUPFAM" id="SSF48371">
    <property type="entry name" value="ARM repeat"/>
    <property type="match status" value="1"/>
</dbReference>
<evidence type="ECO:0000256" key="10">
    <source>
        <dbReference type="ARBA" id="ARBA00023329"/>
    </source>
</evidence>
<feature type="domain" description="Coatomer beta subunit C-terminal" evidence="14">
    <location>
        <begin position="670"/>
        <end position="808"/>
    </location>
</feature>
<dbReference type="GO" id="GO:0006891">
    <property type="term" value="P:intra-Golgi vesicle-mediated transport"/>
    <property type="evidence" value="ECO:0007669"/>
    <property type="project" value="TreeGrafter"/>
</dbReference>
<accession>A0A803M9R3</accession>
<dbReference type="Gramene" id="AUR62025639-RA">
    <property type="protein sequence ID" value="AUR62025639-RA:cds"/>
    <property type="gene ID" value="AUR62025639"/>
</dbReference>
<dbReference type="PIRSF" id="PIRSF005727">
    <property type="entry name" value="Coatomer_beta_subunit"/>
    <property type="match status" value="1"/>
</dbReference>
<dbReference type="InterPro" id="IPR011710">
    <property type="entry name" value="Coatomer_bsu_C"/>
</dbReference>
<dbReference type="GO" id="GO:0006886">
    <property type="term" value="P:intracellular protein transport"/>
    <property type="evidence" value="ECO:0007669"/>
    <property type="project" value="InterPro"/>
</dbReference>
<dbReference type="InterPro" id="IPR002553">
    <property type="entry name" value="Clathrin/coatomer_adapt-like_N"/>
</dbReference>
<dbReference type="PANTHER" id="PTHR10635">
    <property type="entry name" value="COATOMER SUBUNIT BETA"/>
    <property type="match status" value="1"/>
</dbReference>
<evidence type="ECO:0000256" key="5">
    <source>
        <dbReference type="ARBA" id="ARBA00022737"/>
    </source>
</evidence>
<keyword evidence="10 12" id="KW-0968">Cytoplasmic vesicle</keyword>
<dbReference type="InterPro" id="IPR016460">
    <property type="entry name" value="COPB1"/>
</dbReference>
<dbReference type="GO" id="GO:0030126">
    <property type="term" value="C:COPI vesicle coat"/>
    <property type="evidence" value="ECO:0007669"/>
    <property type="project" value="InterPro"/>
</dbReference>
<keyword evidence="9 12" id="KW-0472">Membrane</keyword>
<dbReference type="Proteomes" id="UP000596660">
    <property type="component" value="Unplaced"/>
</dbReference>
<keyword evidence="4 12" id="KW-0963">Cytoplasm</keyword>
<dbReference type="GO" id="GO:0005198">
    <property type="term" value="F:structural molecule activity"/>
    <property type="evidence" value="ECO:0007669"/>
    <property type="project" value="InterPro"/>
</dbReference>
<reference evidence="16" key="1">
    <citation type="journal article" date="2017" name="Nature">
        <title>The genome of Chenopodium quinoa.</title>
        <authorList>
            <person name="Jarvis D.E."/>
            <person name="Ho Y.S."/>
            <person name="Lightfoot D.J."/>
            <person name="Schmoeckel S.M."/>
            <person name="Li B."/>
            <person name="Borm T.J.A."/>
            <person name="Ohyanagi H."/>
            <person name="Mineta K."/>
            <person name="Michell C.T."/>
            <person name="Saber N."/>
            <person name="Kharbatia N.M."/>
            <person name="Rupper R.R."/>
            <person name="Sharp A.R."/>
            <person name="Dally N."/>
            <person name="Boughton B.A."/>
            <person name="Woo Y.H."/>
            <person name="Gao G."/>
            <person name="Schijlen E.G.W.M."/>
            <person name="Guo X."/>
            <person name="Momin A.A."/>
            <person name="Negrao S."/>
            <person name="Al-Babili S."/>
            <person name="Gehring C."/>
            <person name="Roessner U."/>
            <person name="Jung C."/>
            <person name="Murphy K."/>
            <person name="Arold S.T."/>
            <person name="Gojobori T."/>
            <person name="van der Linden C.G."/>
            <person name="van Loo E.N."/>
            <person name="Jellen E.N."/>
            <person name="Maughan P.J."/>
            <person name="Tester M."/>
        </authorList>
    </citation>
    <scope>NUCLEOTIDE SEQUENCE [LARGE SCALE GENOMIC DNA]</scope>
    <source>
        <strain evidence="16">cv. PI 614886</strain>
    </source>
</reference>
<evidence type="ECO:0000256" key="12">
    <source>
        <dbReference type="PIRNR" id="PIRNR005727"/>
    </source>
</evidence>
<dbReference type="KEGG" id="cqi:110726727"/>
<sequence>MEKTCTLLVHFDKGTPALANEIREALEGSDVPAKVDAMKKAVMLLLNGETIPQLFITIVRYVLPSEDHTIQKLLLLYLEIIDKTDAKGKVLPEMILICQNLRNNFQHPNEYLRGVTLRFLCRLNESEIIEPLIPSVLQNLEHRHPYVRRNAILAVMAIYKLPQGEQLLVDAPETIEKVLSTEQDPSAKRNAFLMLFTCAQERAISYLFTHIDRILDWGEQLQMVVLELIKKVCRTNKHEKGKYIKIIISLLTAPSTAVIYECAGTLVSLSSAPTAIRAAADTYCKLLQSQSDNNVKLIVLDRLNELKTSHKEIMVEMIMDILRALSSPNLDIRRKTLDVSLELITPRNVDEVVLMLKKEVVKTQSADLEKNGEYRQMLVQAIHTCAMKFPEVASTVVHVLMDFLGDTNVASAIDVVVFVREIIETNPKLRVSIITRLLDTFYQIRAARVCSCALWIIGEYCLSLSEIESGIATIKQCLGELPFYTATEEGEGQDAPKRDQLASSITVSSRKPVVLADGTYATQSAALETAMSPPTLVQGSLATQGNLRSLLLSGDFFLGAVVACTLTKLVLRLEEVQPSKVEVNKAITDALLYIVSMIQLGQSPVLPHPIDNDAYDRIVLCIRLLCNTGDAARKIWLHSCKESFVNMLADKQFRETEERKAKAQISHSQPDDLIDFYHLKSRKGMSQLELEDEVQDDLKRATGEFTKENDDANKLNRILQLTGFSDPVYAEAYVTVHHYDIVLDVTVINRTKETLQNLCLELATMGDLKLVERPQNYTLAPESSKQIRANIKVSSTETGVIFGNIVYETSNVLERNVVVLNDIHIDIMDYISPATCADVAFRSMWAEFEWENKVAVNTVIQDEKEFLDHIIKSTNMKCLTAPSALEGECGFLAANLYAKSVFGEDALVNVSVEKQSDGKLSGYIRIRSKTQGIALSLGDKITLKQKGAA</sequence>
<name>A0A803M9R3_CHEQI</name>
<dbReference type="GeneID" id="110726727"/>
<comment type="subcellular location">
    <subcellularLocation>
        <location evidence="12">Cytoplasm</location>
    </subcellularLocation>
    <subcellularLocation>
        <location evidence="1 12">Golgi apparatus membrane</location>
        <topology evidence="1 12">Peripheral membrane protein</topology>
        <orientation evidence="1 12">Cytoplasmic side</orientation>
    </subcellularLocation>
    <subcellularLocation>
        <location evidence="12">Cytoplasmic vesicle</location>
        <location evidence="12">COPI-coated vesicle membrane</location>
        <topology evidence="12">Peripheral membrane protein</topology>
        <orientation evidence="12">Cytoplasmic side</orientation>
    </subcellularLocation>
</comment>
<keyword evidence="8 12" id="KW-0333">Golgi apparatus</keyword>
<keyword evidence="3 12" id="KW-0813">Transport</keyword>
<evidence type="ECO:0000256" key="2">
    <source>
        <dbReference type="ARBA" id="ARBA00011775"/>
    </source>
</evidence>
<evidence type="ECO:0000256" key="8">
    <source>
        <dbReference type="ARBA" id="ARBA00023034"/>
    </source>
</evidence>
<proteinExistence type="predicted"/>
<evidence type="ECO:0000259" key="15">
    <source>
        <dbReference type="Pfam" id="PF14806"/>
    </source>
</evidence>
<evidence type="ECO:0000256" key="1">
    <source>
        <dbReference type="ARBA" id="ARBA00004255"/>
    </source>
</evidence>